<organism evidence="7 8">
    <name type="scientific">Cryobacterium cheniae</name>
    <dbReference type="NCBI Taxonomy" id="1259262"/>
    <lineage>
        <taxon>Bacteria</taxon>
        <taxon>Bacillati</taxon>
        <taxon>Actinomycetota</taxon>
        <taxon>Actinomycetes</taxon>
        <taxon>Micrococcales</taxon>
        <taxon>Microbacteriaceae</taxon>
        <taxon>Cryobacterium</taxon>
    </lineage>
</organism>
<dbReference type="OrthoDB" id="3229302at2"/>
<feature type="transmembrane region" description="Helical" evidence="6">
    <location>
        <begin position="226"/>
        <end position="245"/>
    </location>
</feature>
<reference evidence="7 8" key="1">
    <citation type="submission" date="2019-03" db="EMBL/GenBank/DDBJ databases">
        <title>Genomics of glacier-inhabiting Cryobacterium strains.</title>
        <authorList>
            <person name="Liu Q."/>
            <person name="Xin Y.-H."/>
        </authorList>
    </citation>
    <scope>NUCLEOTIDE SEQUENCE [LARGE SCALE GENOMIC DNA]</scope>
    <source>
        <strain evidence="7 8">TMT2-48-2</strain>
    </source>
</reference>
<evidence type="ECO:0000256" key="1">
    <source>
        <dbReference type="ARBA" id="ARBA00004651"/>
    </source>
</evidence>
<dbReference type="Proteomes" id="UP000298433">
    <property type="component" value="Unassembled WGS sequence"/>
</dbReference>
<protein>
    <submittedName>
        <fullName evidence="7">YihY/virulence factor BrkB family protein</fullName>
    </submittedName>
</protein>
<evidence type="ECO:0000256" key="5">
    <source>
        <dbReference type="ARBA" id="ARBA00023136"/>
    </source>
</evidence>
<gene>
    <name evidence="7" type="ORF">E3T23_11350</name>
</gene>
<keyword evidence="2" id="KW-1003">Cell membrane</keyword>
<name>A0A4R8XMT4_9MICO</name>
<evidence type="ECO:0000256" key="6">
    <source>
        <dbReference type="SAM" id="Phobius"/>
    </source>
</evidence>
<dbReference type="RefSeq" id="WP_134370481.1">
    <property type="nucleotide sequence ID" value="NZ_SOGN01000047.1"/>
</dbReference>
<feature type="transmembrane region" description="Helical" evidence="6">
    <location>
        <begin position="257"/>
        <end position="287"/>
    </location>
</feature>
<dbReference type="PANTHER" id="PTHR30213:SF1">
    <property type="entry name" value="INNER MEMBRANE PROTEIN YHJD"/>
    <property type="match status" value="1"/>
</dbReference>
<comment type="caution">
    <text evidence="7">The sequence shown here is derived from an EMBL/GenBank/DDBJ whole genome shotgun (WGS) entry which is preliminary data.</text>
</comment>
<keyword evidence="4 6" id="KW-1133">Transmembrane helix</keyword>
<evidence type="ECO:0000313" key="7">
    <source>
        <dbReference type="EMBL" id="TFC78995.1"/>
    </source>
</evidence>
<feature type="transmembrane region" description="Helical" evidence="6">
    <location>
        <begin position="150"/>
        <end position="169"/>
    </location>
</feature>
<accession>A0A4R8XMT4</accession>
<keyword evidence="8" id="KW-1185">Reference proteome</keyword>
<dbReference type="PANTHER" id="PTHR30213">
    <property type="entry name" value="INNER MEMBRANE PROTEIN YHJD"/>
    <property type="match status" value="1"/>
</dbReference>
<dbReference type="GO" id="GO:0005886">
    <property type="term" value="C:plasma membrane"/>
    <property type="evidence" value="ECO:0007669"/>
    <property type="project" value="UniProtKB-SubCell"/>
</dbReference>
<evidence type="ECO:0000313" key="8">
    <source>
        <dbReference type="Proteomes" id="UP000298433"/>
    </source>
</evidence>
<proteinExistence type="predicted"/>
<dbReference type="Pfam" id="PF03631">
    <property type="entry name" value="Virul_fac_BrkB"/>
    <property type="match status" value="1"/>
</dbReference>
<keyword evidence="5 6" id="KW-0472">Membrane</keyword>
<feature type="transmembrane region" description="Helical" evidence="6">
    <location>
        <begin position="45"/>
        <end position="64"/>
    </location>
</feature>
<evidence type="ECO:0000256" key="2">
    <source>
        <dbReference type="ARBA" id="ARBA00022475"/>
    </source>
</evidence>
<evidence type="ECO:0000256" key="4">
    <source>
        <dbReference type="ARBA" id="ARBA00022989"/>
    </source>
</evidence>
<keyword evidence="3 6" id="KW-0812">Transmembrane</keyword>
<feature type="transmembrane region" description="Helical" evidence="6">
    <location>
        <begin position="103"/>
        <end position="129"/>
    </location>
</feature>
<dbReference type="AlphaFoldDB" id="A0A4R8XMT4"/>
<feature type="transmembrane region" description="Helical" evidence="6">
    <location>
        <begin position="189"/>
        <end position="214"/>
    </location>
</feature>
<dbReference type="InterPro" id="IPR017039">
    <property type="entry name" value="Virul_fac_BrkB"/>
</dbReference>
<dbReference type="EMBL" id="SOGN01000047">
    <property type="protein sequence ID" value="TFC78995.1"/>
    <property type="molecule type" value="Genomic_DNA"/>
</dbReference>
<evidence type="ECO:0000256" key="3">
    <source>
        <dbReference type="ARBA" id="ARBA00022692"/>
    </source>
</evidence>
<sequence length="366" mass="39084">MNTPAVIDRTKTLVGRVMRSRPVRVFTRFGESGGGILAAGMSYQAIFATFAALWLTFSIAGLWITSNPDLELTLYSFINQSVPGLIGEDGVIDPSDLANARVLGWSGAFALIGLLATVLGWLANTALAVRTIFRMPPDKTFILLVKLRELGLGLLFAVVLVLSALISIASTEALGALFGLFGVSRDSFWFNAAARSVGLLLVLLIDTITLAALFRVLSRVRIPFRQLITGAVLGAAGLGVLKILGSTLLAGAGRNPLLAAFAVIIGLLIWFNLTSTLTLLAASWIAVGMDDAGLSPRRISVDEVAAEKRRQEEEAFRVVVLAELRDARLAHDDATWPGRLLTGRRLRAAEKRAAELPADGSGPEPK</sequence>
<comment type="subcellular location">
    <subcellularLocation>
        <location evidence="1">Cell membrane</location>
        <topology evidence="1">Multi-pass membrane protein</topology>
    </subcellularLocation>
</comment>